<feature type="domain" description="Polysaccharide pyruvyl transferase" evidence="1">
    <location>
        <begin position="154"/>
        <end position="322"/>
    </location>
</feature>
<dbReference type="EMBL" id="FZOT01000023">
    <property type="protein sequence ID" value="SNT30182.1"/>
    <property type="molecule type" value="Genomic_DNA"/>
</dbReference>
<sequence length="397" mass="43101">MDRSRILFGAFDRHNFGDLLFPHILAAMLHGRTMRHAGLAQRDLRHVGGHAVESLAHLGASLRQPADLIHAGGELLTCGAWEAAVMLQNPRDAEDLVTRFDAHSKPARYWAAQAIGRSDRVPYLADASMLSGGGRCFHHALGGVQLDAMPGEMRDEVLAKLGRSARLSVRDRVTREALRSAGIQAALTPDPAVMVRSLFDHLIQTHAQRGEAAGLIGAFPAGYLALQFSADFGDDATLDAIAAQCEVLRRATGLVPVLFRAGAAPWHDDLDVYQRLAQRLKAARVFQSLHLWDICALIARSRAYAGSSLHGRIVATAYGLPRVNMLPPWQGSAPSKQHAYAATWEMDGVPLVSAVDEFAAALEAALAIEGKRYRHWAERLASEYRTEFASFAAALGT</sequence>
<dbReference type="Proteomes" id="UP000198284">
    <property type="component" value="Unassembled WGS sequence"/>
</dbReference>
<evidence type="ECO:0000313" key="3">
    <source>
        <dbReference type="Proteomes" id="UP000198284"/>
    </source>
</evidence>
<evidence type="ECO:0000313" key="2">
    <source>
        <dbReference type="EMBL" id="SNT30182.1"/>
    </source>
</evidence>
<dbReference type="InterPro" id="IPR007345">
    <property type="entry name" value="Polysacch_pyruvyl_Trfase"/>
</dbReference>
<keyword evidence="2" id="KW-0808">Transferase</keyword>
<gene>
    <name evidence="2" type="ORF">SAMN06265795_12331</name>
</gene>
<organism evidence="2 3">
    <name type="scientific">Noviherbaspirillum humi</name>
    <dbReference type="NCBI Taxonomy" id="1688639"/>
    <lineage>
        <taxon>Bacteria</taxon>
        <taxon>Pseudomonadati</taxon>
        <taxon>Pseudomonadota</taxon>
        <taxon>Betaproteobacteria</taxon>
        <taxon>Burkholderiales</taxon>
        <taxon>Oxalobacteraceae</taxon>
        <taxon>Noviherbaspirillum</taxon>
    </lineage>
</organism>
<dbReference type="RefSeq" id="WP_143131423.1">
    <property type="nucleotide sequence ID" value="NZ_FZOT01000023.1"/>
</dbReference>
<accession>A0A239LJW4</accession>
<keyword evidence="3" id="KW-1185">Reference proteome</keyword>
<reference evidence="2 3" key="1">
    <citation type="submission" date="2017-06" db="EMBL/GenBank/DDBJ databases">
        <authorList>
            <person name="Kim H.J."/>
            <person name="Triplett B.A."/>
        </authorList>
    </citation>
    <scope>NUCLEOTIDE SEQUENCE [LARGE SCALE GENOMIC DNA]</scope>
    <source>
        <strain evidence="2 3">U15</strain>
    </source>
</reference>
<evidence type="ECO:0000259" key="1">
    <source>
        <dbReference type="Pfam" id="PF04230"/>
    </source>
</evidence>
<dbReference type="GO" id="GO:0016740">
    <property type="term" value="F:transferase activity"/>
    <property type="evidence" value="ECO:0007669"/>
    <property type="project" value="UniProtKB-KW"/>
</dbReference>
<dbReference type="AlphaFoldDB" id="A0A239LJW4"/>
<dbReference type="Pfam" id="PF04230">
    <property type="entry name" value="PS_pyruv_trans"/>
    <property type="match status" value="1"/>
</dbReference>
<protein>
    <submittedName>
        <fullName evidence="2">Polysaccharide pyruvyl transferase</fullName>
    </submittedName>
</protein>
<dbReference type="OrthoDB" id="1425928at2"/>
<name>A0A239LJW4_9BURK</name>
<proteinExistence type="predicted"/>